<dbReference type="GO" id="GO:0016020">
    <property type="term" value="C:membrane"/>
    <property type="evidence" value="ECO:0007669"/>
    <property type="project" value="UniProtKB-SubCell"/>
</dbReference>
<organism evidence="7 8">
    <name type="scientific">Corynespora cassiicola Philippines</name>
    <dbReference type="NCBI Taxonomy" id="1448308"/>
    <lineage>
        <taxon>Eukaryota</taxon>
        <taxon>Fungi</taxon>
        <taxon>Dikarya</taxon>
        <taxon>Ascomycota</taxon>
        <taxon>Pezizomycotina</taxon>
        <taxon>Dothideomycetes</taxon>
        <taxon>Pleosporomycetidae</taxon>
        <taxon>Pleosporales</taxon>
        <taxon>Corynesporascaceae</taxon>
        <taxon>Corynespora</taxon>
    </lineage>
</organism>
<dbReference type="PANTHER" id="PTHR31310">
    <property type="match status" value="1"/>
</dbReference>
<feature type="non-terminal residue" evidence="7">
    <location>
        <position position="1"/>
    </location>
</feature>
<dbReference type="PANTHER" id="PTHR31310:SF16">
    <property type="entry name" value="INOSITOLPHOSPHOTRANSFERASE AUR1_IPT1 DOMAIN-CONTAINING PROTEIN"/>
    <property type="match status" value="1"/>
</dbReference>
<name>A0A2T2NPM8_CORCC</name>
<dbReference type="CDD" id="cd03386">
    <property type="entry name" value="PAP2_Aur1_like"/>
    <property type="match status" value="1"/>
</dbReference>
<evidence type="ECO:0000256" key="4">
    <source>
        <dbReference type="ARBA" id="ARBA00023136"/>
    </source>
</evidence>
<evidence type="ECO:0000313" key="7">
    <source>
        <dbReference type="EMBL" id="PSN67395.1"/>
    </source>
</evidence>
<keyword evidence="8" id="KW-1185">Reference proteome</keyword>
<dbReference type="Pfam" id="PF14378">
    <property type="entry name" value="PAP2_3"/>
    <property type="match status" value="1"/>
</dbReference>
<evidence type="ECO:0000256" key="1">
    <source>
        <dbReference type="ARBA" id="ARBA00004141"/>
    </source>
</evidence>
<feature type="transmembrane region" description="Helical" evidence="5">
    <location>
        <begin position="172"/>
        <end position="189"/>
    </location>
</feature>
<evidence type="ECO:0000256" key="2">
    <source>
        <dbReference type="ARBA" id="ARBA00022692"/>
    </source>
</evidence>
<dbReference type="OrthoDB" id="2566866at2759"/>
<protein>
    <recommendedName>
        <fullName evidence="6">Inositolphosphotransferase Aur1/Ipt1 domain-containing protein</fullName>
    </recommendedName>
</protein>
<evidence type="ECO:0000256" key="3">
    <source>
        <dbReference type="ARBA" id="ARBA00022989"/>
    </source>
</evidence>
<proteinExistence type="predicted"/>
<feature type="transmembrane region" description="Helical" evidence="5">
    <location>
        <begin position="257"/>
        <end position="275"/>
    </location>
</feature>
<keyword evidence="3 5" id="KW-1133">Transmembrane helix</keyword>
<dbReference type="InterPro" id="IPR052185">
    <property type="entry name" value="IPC_Synthase-Related"/>
</dbReference>
<feature type="transmembrane region" description="Helical" evidence="5">
    <location>
        <begin position="222"/>
        <end position="245"/>
    </location>
</feature>
<feature type="transmembrane region" description="Helical" evidence="5">
    <location>
        <begin position="142"/>
        <end position="160"/>
    </location>
</feature>
<evidence type="ECO:0000313" key="8">
    <source>
        <dbReference type="Proteomes" id="UP000240883"/>
    </source>
</evidence>
<reference evidence="7 8" key="1">
    <citation type="journal article" date="2018" name="Front. Microbiol.">
        <title>Genome-Wide Analysis of Corynespora cassiicola Leaf Fall Disease Putative Effectors.</title>
        <authorList>
            <person name="Lopez D."/>
            <person name="Ribeiro S."/>
            <person name="Label P."/>
            <person name="Fumanal B."/>
            <person name="Venisse J.S."/>
            <person name="Kohler A."/>
            <person name="de Oliveira R.R."/>
            <person name="Labutti K."/>
            <person name="Lipzen A."/>
            <person name="Lail K."/>
            <person name="Bauer D."/>
            <person name="Ohm R.A."/>
            <person name="Barry K.W."/>
            <person name="Spatafora J."/>
            <person name="Grigoriev I.V."/>
            <person name="Martin F.M."/>
            <person name="Pujade-Renaud V."/>
        </authorList>
    </citation>
    <scope>NUCLEOTIDE SEQUENCE [LARGE SCALE GENOMIC DNA]</scope>
    <source>
        <strain evidence="7 8">Philippines</strain>
    </source>
</reference>
<keyword evidence="2 5" id="KW-0812">Transmembrane</keyword>
<dbReference type="Proteomes" id="UP000240883">
    <property type="component" value="Unassembled WGS sequence"/>
</dbReference>
<keyword evidence="4 5" id="KW-0472">Membrane</keyword>
<accession>A0A2T2NPM8</accession>
<dbReference type="EMBL" id="KZ678135">
    <property type="protein sequence ID" value="PSN67395.1"/>
    <property type="molecule type" value="Genomic_DNA"/>
</dbReference>
<comment type="subcellular location">
    <subcellularLocation>
        <location evidence="1">Membrane</location>
        <topology evidence="1">Multi-pass membrane protein</topology>
    </subcellularLocation>
</comment>
<gene>
    <name evidence="7" type="ORF">BS50DRAFT_493886</name>
</gene>
<feature type="domain" description="Inositolphosphotransferase Aur1/Ipt1" evidence="6">
    <location>
        <begin position="107"/>
        <end position="288"/>
    </location>
</feature>
<evidence type="ECO:0000259" key="6">
    <source>
        <dbReference type="Pfam" id="PF14378"/>
    </source>
</evidence>
<dbReference type="InterPro" id="IPR026841">
    <property type="entry name" value="Aur1/Ipt1"/>
</dbReference>
<sequence>AAIVFIFTVATLINRRRRRRNSLPNDLKVCSPTSKLVSPSIPQAGLPDNSRFRTNLTSRFLSKFPFLLEIWYWNLTYWTYQLARAYSATLIRTSPTAHATAINHARSILHLEQRIGIALELPTQRFILDRTPWLMPLLARVYYSHIVVGILFIVYTYMSLPHGTYTRVRRTIAVNNMLAFVILTAWRCAPPRLMPREYGFVDVLHPPPPGQPTFWNNNPFQLTIAAMPSLHFGTSLYLCLCLVHFSPHRPLRLLAPLWPAAMLLTILATANHWVLDAVVGACIPFIGWRLHWIFDCEASRRIEQWGFWLLKTEKPRVRAGSEKDEDFREEAVRRKDGAWMA</sequence>
<dbReference type="AlphaFoldDB" id="A0A2T2NPM8"/>
<evidence type="ECO:0000256" key="5">
    <source>
        <dbReference type="SAM" id="Phobius"/>
    </source>
</evidence>